<keyword evidence="2" id="KW-1185">Reference proteome</keyword>
<accession>A0A0D7A3N4</accession>
<reference evidence="1 2" key="1">
    <citation type="journal article" date="2015" name="Fungal Genet. Biol.">
        <title>Evolution of novel wood decay mechanisms in Agaricales revealed by the genome sequences of Fistulina hepatica and Cylindrobasidium torrendii.</title>
        <authorList>
            <person name="Floudas D."/>
            <person name="Held B.W."/>
            <person name="Riley R."/>
            <person name="Nagy L.G."/>
            <person name="Koehler G."/>
            <person name="Ransdell A.S."/>
            <person name="Younus H."/>
            <person name="Chow J."/>
            <person name="Chiniquy J."/>
            <person name="Lipzen A."/>
            <person name="Tritt A."/>
            <person name="Sun H."/>
            <person name="Haridas S."/>
            <person name="LaButti K."/>
            <person name="Ohm R.A."/>
            <person name="Kues U."/>
            <person name="Blanchette R.A."/>
            <person name="Grigoriev I.V."/>
            <person name="Minto R.E."/>
            <person name="Hibbett D.S."/>
        </authorList>
    </citation>
    <scope>NUCLEOTIDE SEQUENCE [LARGE SCALE GENOMIC DNA]</scope>
    <source>
        <strain evidence="1 2">ATCC 64428</strain>
    </source>
</reference>
<proteinExistence type="predicted"/>
<dbReference type="AlphaFoldDB" id="A0A0D7A3N4"/>
<name>A0A0D7A3N4_9AGAR</name>
<evidence type="ECO:0000313" key="1">
    <source>
        <dbReference type="EMBL" id="KIY45330.1"/>
    </source>
</evidence>
<dbReference type="EMBL" id="KN882053">
    <property type="protein sequence ID" value="KIY45330.1"/>
    <property type="molecule type" value="Genomic_DNA"/>
</dbReference>
<sequence>MTFLAQWYYFNGVLLHHTINLRIAVDSHAPWQDGPVHLALRAAVMTAMGDYAHVLAKATNHAHVLHVVAINDLHTTAGNPVPYRSLVIYNDPNRMPIAHAHLDQNGLLRVWSLQGQRRSRVWARAILDEMNTIPL</sequence>
<protein>
    <submittedName>
        <fullName evidence="1">Uncharacterized protein</fullName>
    </submittedName>
</protein>
<dbReference type="Proteomes" id="UP000054144">
    <property type="component" value="Unassembled WGS sequence"/>
</dbReference>
<organism evidence="1 2">
    <name type="scientific">Fistulina hepatica ATCC 64428</name>
    <dbReference type="NCBI Taxonomy" id="1128425"/>
    <lineage>
        <taxon>Eukaryota</taxon>
        <taxon>Fungi</taxon>
        <taxon>Dikarya</taxon>
        <taxon>Basidiomycota</taxon>
        <taxon>Agaricomycotina</taxon>
        <taxon>Agaricomycetes</taxon>
        <taxon>Agaricomycetidae</taxon>
        <taxon>Agaricales</taxon>
        <taxon>Fistulinaceae</taxon>
        <taxon>Fistulina</taxon>
    </lineage>
</organism>
<gene>
    <name evidence="1" type="ORF">FISHEDRAFT_76693</name>
</gene>
<evidence type="ECO:0000313" key="2">
    <source>
        <dbReference type="Proteomes" id="UP000054144"/>
    </source>
</evidence>